<evidence type="ECO:0000313" key="4">
    <source>
        <dbReference type="Proteomes" id="UP000053593"/>
    </source>
</evidence>
<accession>A0A0D0CW29</accession>
<feature type="compositionally biased region" description="Basic and acidic residues" evidence="1">
    <location>
        <begin position="30"/>
        <end position="41"/>
    </location>
</feature>
<evidence type="ECO:0000313" key="3">
    <source>
        <dbReference type="EMBL" id="KIK63947.1"/>
    </source>
</evidence>
<dbReference type="PANTHER" id="PTHR19959">
    <property type="entry name" value="KINESIN LIGHT CHAIN"/>
    <property type="match status" value="1"/>
</dbReference>
<name>A0A0D0CW29_9AGAR</name>
<evidence type="ECO:0000256" key="1">
    <source>
        <dbReference type="SAM" id="MobiDB-lite"/>
    </source>
</evidence>
<dbReference type="OrthoDB" id="9991317at2759"/>
<dbReference type="SUPFAM" id="SSF81901">
    <property type="entry name" value="HCP-like"/>
    <property type="match status" value="1"/>
</dbReference>
<dbReference type="HOGENOM" id="CLU_001305_0_1_1"/>
<reference evidence="3 4" key="1">
    <citation type="submission" date="2014-04" db="EMBL/GenBank/DDBJ databases">
        <title>Evolutionary Origins and Diversification of the Mycorrhizal Mutualists.</title>
        <authorList>
            <consortium name="DOE Joint Genome Institute"/>
            <consortium name="Mycorrhizal Genomics Consortium"/>
            <person name="Kohler A."/>
            <person name="Kuo A."/>
            <person name="Nagy L.G."/>
            <person name="Floudas D."/>
            <person name="Copeland A."/>
            <person name="Barry K.W."/>
            <person name="Cichocki N."/>
            <person name="Veneault-Fourrey C."/>
            <person name="LaButti K."/>
            <person name="Lindquist E.A."/>
            <person name="Lipzen A."/>
            <person name="Lundell T."/>
            <person name="Morin E."/>
            <person name="Murat C."/>
            <person name="Riley R."/>
            <person name="Ohm R."/>
            <person name="Sun H."/>
            <person name="Tunlid A."/>
            <person name="Henrissat B."/>
            <person name="Grigoriev I.V."/>
            <person name="Hibbett D.S."/>
            <person name="Martin F."/>
        </authorList>
    </citation>
    <scope>NUCLEOTIDE SEQUENCE [LARGE SCALE GENOMIC DNA]</scope>
    <source>
        <strain evidence="3 4">FD-317 M1</strain>
    </source>
</reference>
<feature type="region of interest" description="Disordered" evidence="1">
    <location>
        <begin position="1"/>
        <end position="86"/>
    </location>
</feature>
<dbReference type="PANTHER" id="PTHR19959:SF119">
    <property type="entry name" value="FUNGAL LIPASE-LIKE DOMAIN-CONTAINING PROTEIN"/>
    <property type="match status" value="1"/>
</dbReference>
<dbReference type="Proteomes" id="UP000053593">
    <property type="component" value="Unassembled WGS sequence"/>
</dbReference>
<sequence>MSNETGLAIYTGPPGDDNPPRRKKPNRRVWTHDLDPSKRTVGETSSAEEIETGKSEDQPKEASDRQSKESAPLNPELNSQNPKDLTDSGINYYYRYKRSQNPNDLDDAILLLEKAVTLTPRNEPMDAYKRLTNLGTCLTLRFKSNRNLSDVDNAAKVHQQAASHLPDWHRAKGVCFTNLGAALVARYAFLGEFSDLEKAMSAYETALALPLHDDDKVMCLNNFSNALGYNFERLGRLGDIDKAILLVEQAVKLSENSKNDLSTCLDNLGGQLMRRFSASMTKSDDIDRAIEVQKQALSLLPVGHLSRPQRLTSLGVSYQKRFYWGGEVADIDEAVTMAEDSVALTPKVDPLRPERLHNLGAALHSRFKYLNNIEDIERSISSHEQAISGLPPQHRDRPAFLYNLGNAWFSRFEHLGELEDVDKAVDYHRQSISLGPQDAPIIPKHLIHLANSLQRRFQLRGHLPDIKEAIELAERSLPLTSVNHASRPEHLNTLAMCLVNRFEANRDNQDLERAIILLEEATDLIPKDHTLISLYFSNLGMTYAFRREISEDANDAERAIDAYRIAATSSTGNTSRRFQAAIEWAKLMEPIQKHAAQLIDAHSIVINLIPRVVWFGTTVAKRYKEILSIGNVVSAAVAAAISQGKYDLALEWLEQGRSIVWGQIMQLRTPVDDLRLVAPELTQRLLNTSKGLEERSTSGAEIETESMIRRRAAGKWDSLIEEVRQIPSFEGFMKPRTISDLVKVARSGPVAVINIHSTRCDALIVQEDTSSVKHIALPSLSRQKLVSLWESFRSVLESSGARAIRVSQPEGKNVGTVLSVLWSQVVEPILDNLGYTKLKQSTTQEQTRLPHITWCATGPLAFLPLHAAGIYDKNSQSKAFQYVVSSYTPTLTALLDVNGSKTGSPNTGILAISQPHTPGQSPITSTIEEVEKIKAYADLDPTKWKWFNDKEATTEAVLHAMENYGWVHFASHATQFLGDPRKSAFYLYDGVLSLGEIMAKSFRNGEFAFLSACETAAGDGELPDEAIHLAAGMIMAGYQSVIATLWSVKDADAPLVADVVYSKLLKKDRGSINGQAAFALHEAVACLRKERGEKAFERWVPFVHMGC</sequence>
<feature type="domain" description="CHAT" evidence="2">
    <location>
        <begin position="818"/>
        <end position="1106"/>
    </location>
</feature>
<dbReference type="Gene3D" id="1.25.40.10">
    <property type="entry name" value="Tetratricopeptide repeat domain"/>
    <property type="match status" value="3"/>
</dbReference>
<dbReference type="Pfam" id="PF12770">
    <property type="entry name" value="CHAT"/>
    <property type="match status" value="1"/>
</dbReference>
<dbReference type="SUPFAM" id="SSF48452">
    <property type="entry name" value="TPR-like"/>
    <property type="match status" value="1"/>
</dbReference>
<keyword evidence="4" id="KW-1185">Reference proteome</keyword>
<dbReference type="AlphaFoldDB" id="A0A0D0CW29"/>
<proteinExistence type="predicted"/>
<dbReference type="InterPro" id="IPR011990">
    <property type="entry name" value="TPR-like_helical_dom_sf"/>
</dbReference>
<organism evidence="3 4">
    <name type="scientific">Collybiopsis luxurians FD-317 M1</name>
    <dbReference type="NCBI Taxonomy" id="944289"/>
    <lineage>
        <taxon>Eukaryota</taxon>
        <taxon>Fungi</taxon>
        <taxon>Dikarya</taxon>
        <taxon>Basidiomycota</taxon>
        <taxon>Agaricomycotina</taxon>
        <taxon>Agaricomycetes</taxon>
        <taxon>Agaricomycetidae</taxon>
        <taxon>Agaricales</taxon>
        <taxon>Marasmiineae</taxon>
        <taxon>Omphalotaceae</taxon>
        <taxon>Collybiopsis</taxon>
        <taxon>Collybiopsis luxurians</taxon>
    </lineage>
</organism>
<protein>
    <recommendedName>
        <fullName evidence="2">CHAT domain-containing protein</fullName>
    </recommendedName>
</protein>
<dbReference type="EMBL" id="KN834762">
    <property type="protein sequence ID" value="KIK63947.1"/>
    <property type="molecule type" value="Genomic_DNA"/>
</dbReference>
<feature type="compositionally biased region" description="Basic and acidic residues" evidence="1">
    <location>
        <begin position="51"/>
        <end position="68"/>
    </location>
</feature>
<gene>
    <name evidence="3" type="ORF">GYMLUDRAFT_40156</name>
</gene>
<evidence type="ECO:0000259" key="2">
    <source>
        <dbReference type="Pfam" id="PF12770"/>
    </source>
</evidence>
<dbReference type="InterPro" id="IPR024983">
    <property type="entry name" value="CHAT_dom"/>
</dbReference>